<evidence type="ECO:0000256" key="1">
    <source>
        <dbReference type="HAMAP-Rule" id="MF_00302"/>
    </source>
</evidence>
<organism evidence="3 4">
    <name type="scientific">Leptospira borgpetersenii str. Brem 328</name>
    <dbReference type="NCBI Taxonomy" id="1049780"/>
    <lineage>
        <taxon>Bacteria</taxon>
        <taxon>Pseudomonadati</taxon>
        <taxon>Spirochaetota</taxon>
        <taxon>Spirochaetia</taxon>
        <taxon>Leptospirales</taxon>
        <taxon>Leptospiraceae</taxon>
        <taxon>Leptospira</taxon>
    </lineage>
</organism>
<comment type="similarity">
    <text evidence="1">Belongs to the ClpS family.</text>
</comment>
<dbReference type="SUPFAM" id="SSF54736">
    <property type="entry name" value="ClpS-like"/>
    <property type="match status" value="1"/>
</dbReference>
<comment type="caution">
    <text evidence="3">The sequence shown here is derived from an EMBL/GenBank/DDBJ whole genome shotgun (WGS) entry which is preliminary data.</text>
</comment>
<comment type="subunit">
    <text evidence="1">Binds to the N-terminal domain of the chaperone ClpA.</text>
</comment>
<dbReference type="Gene3D" id="3.30.1390.10">
    <property type="match status" value="1"/>
</dbReference>
<comment type="function">
    <text evidence="1">Involved in the modulation of the specificity of the ClpAP-mediated ATP-dependent protein degradation.</text>
</comment>
<evidence type="ECO:0000259" key="2">
    <source>
        <dbReference type="Pfam" id="PF02617"/>
    </source>
</evidence>
<keyword evidence="3" id="KW-0378">Hydrolase</keyword>
<evidence type="ECO:0000313" key="4">
    <source>
        <dbReference type="Proteomes" id="UP000012166"/>
    </source>
</evidence>
<dbReference type="EMBL" id="AHMS02000023">
    <property type="protein sequence ID" value="EMN17472.1"/>
    <property type="molecule type" value="Genomic_DNA"/>
</dbReference>
<dbReference type="InterPro" id="IPR003769">
    <property type="entry name" value="ClpS_core"/>
</dbReference>
<name>A0ABC9SI83_LEPBO</name>
<dbReference type="NCBIfam" id="NF000672">
    <property type="entry name" value="PRK00033.1-5"/>
    <property type="match status" value="1"/>
</dbReference>
<protein>
    <recommendedName>
        <fullName evidence="1">ATP-dependent Clp protease adapter protein ClpS</fullName>
    </recommendedName>
</protein>
<dbReference type="PANTHER" id="PTHR33473:SF19">
    <property type="entry name" value="ATP-DEPENDENT CLP PROTEASE ADAPTER PROTEIN CLPS"/>
    <property type="match status" value="1"/>
</dbReference>
<dbReference type="Proteomes" id="UP000012166">
    <property type="component" value="Unassembled WGS sequence"/>
</dbReference>
<dbReference type="InterPro" id="IPR022935">
    <property type="entry name" value="ClpS"/>
</dbReference>
<dbReference type="HAMAP" id="MF_00302">
    <property type="entry name" value="ClpS"/>
    <property type="match status" value="1"/>
</dbReference>
<dbReference type="Pfam" id="PF02617">
    <property type="entry name" value="ClpS"/>
    <property type="match status" value="1"/>
</dbReference>
<reference evidence="3 4" key="1">
    <citation type="submission" date="2013-01" db="EMBL/GenBank/DDBJ databases">
        <authorList>
            <person name="Harkins D.M."/>
            <person name="Durkin A.S."/>
            <person name="Brinkac L.M."/>
            <person name="Haft D.H."/>
            <person name="Selengut J.D."/>
            <person name="Sanka R."/>
            <person name="DePew J."/>
            <person name="Purushe J."/>
            <person name="Hartskeerl R.A."/>
            <person name="Ahmed A."/>
            <person name="van der Linden H."/>
            <person name="Goris M.G.A."/>
            <person name="Vinetz J.M."/>
            <person name="Sutton G.G."/>
            <person name="Nierman W.C."/>
            <person name="Fouts D.E."/>
        </authorList>
    </citation>
    <scope>NUCLEOTIDE SEQUENCE [LARGE SCALE GENOMIC DNA]</scope>
    <source>
        <strain evidence="3 4">Brem 328</strain>
    </source>
</reference>
<dbReference type="InterPro" id="IPR014719">
    <property type="entry name" value="Ribosomal_bL12_C/ClpS-like"/>
</dbReference>
<dbReference type="GO" id="GO:0008233">
    <property type="term" value="F:peptidase activity"/>
    <property type="evidence" value="ECO:0007669"/>
    <property type="project" value="UniProtKB-KW"/>
</dbReference>
<gene>
    <name evidence="1 3" type="primary">clpS</name>
    <name evidence="3" type="ORF">LEP1GSC056_3184</name>
</gene>
<dbReference type="PANTHER" id="PTHR33473">
    <property type="entry name" value="ATP-DEPENDENT CLP PROTEASE ADAPTER PROTEIN CLPS1, CHLOROPLASTIC"/>
    <property type="match status" value="1"/>
</dbReference>
<evidence type="ECO:0000313" key="3">
    <source>
        <dbReference type="EMBL" id="EMN17472.1"/>
    </source>
</evidence>
<dbReference type="FunFam" id="3.30.1390.10:FF:000002">
    <property type="entry name" value="ATP-dependent Clp protease adapter protein ClpS"/>
    <property type="match status" value="1"/>
</dbReference>
<feature type="domain" description="Adaptor protein ClpS core" evidence="2">
    <location>
        <begin position="32"/>
        <end position="111"/>
    </location>
</feature>
<dbReference type="GO" id="GO:0006508">
    <property type="term" value="P:proteolysis"/>
    <property type="evidence" value="ECO:0007669"/>
    <property type="project" value="UniProtKB-UniRule"/>
</dbReference>
<accession>A0ABC9SI83</accession>
<dbReference type="AlphaFoldDB" id="A0ABC9SI83"/>
<proteinExistence type="inferred from homology"/>
<keyword evidence="3" id="KW-0645">Protease</keyword>
<sequence>MRPALRELRTVSDIFRFDTEEQTLTKEKVKLKRPSKYRVIILNDDFTPMEFVVWILQFVFHRSRAESQQIMLKAHITGKALCGVYSHDVARTKVIQVQQLAEQHGYPLHCTMEVEEES</sequence>